<dbReference type="EMBL" id="JAHYIQ010000029">
    <property type="protein sequence ID" value="KAK1120771.1"/>
    <property type="molecule type" value="Genomic_DNA"/>
</dbReference>
<reference evidence="1" key="1">
    <citation type="submission" date="2021-10" db="EMBL/GenBank/DDBJ databases">
        <title>Melipona bicolor Genome sequencing and assembly.</title>
        <authorList>
            <person name="Araujo N.S."/>
            <person name="Arias M.C."/>
        </authorList>
    </citation>
    <scope>NUCLEOTIDE SEQUENCE</scope>
    <source>
        <strain evidence="1">USP_2M_L1-L4_2017</strain>
        <tissue evidence="1">Whole body</tissue>
    </source>
</reference>
<proteinExistence type="predicted"/>
<organism evidence="1 2">
    <name type="scientific">Melipona bicolor</name>
    <dbReference type="NCBI Taxonomy" id="60889"/>
    <lineage>
        <taxon>Eukaryota</taxon>
        <taxon>Metazoa</taxon>
        <taxon>Ecdysozoa</taxon>
        <taxon>Arthropoda</taxon>
        <taxon>Hexapoda</taxon>
        <taxon>Insecta</taxon>
        <taxon>Pterygota</taxon>
        <taxon>Neoptera</taxon>
        <taxon>Endopterygota</taxon>
        <taxon>Hymenoptera</taxon>
        <taxon>Apocrita</taxon>
        <taxon>Aculeata</taxon>
        <taxon>Apoidea</taxon>
        <taxon>Anthophila</taxon>
        <taxon>Apidae</taxon>
        <taxon>Melipona</taxon>
    </lineage>
</organism>
<keyword evidence="2" id="KW-1185">Reference proteome</keyword>
<gene>
    <name evidence="1" type="ORF">K0M31_010977</name>
</gene>
<evidence type="ECO:0000313" key="2">
    <source>
        <dbReference type="Proteomes" id="UP001177670"/>
    </source>
</evidence>
<evidence type="ECO:0000313" key="1">
    <source>
        <dbReference type="EMBL" id="KAK1120771.1"/>
    </source>
</evidence>
<dbReference type="Proteomes" id="UP001177670">
    <property type="component" value="Unassembled WGS sequence"/>
</dbReference>
<comment type="caution">
    <text evidence="1">The sequence shown here is derived from an EMBL/GenBank/DDBJ whole genome shotgun (WGS) entry which is preliminary data.</text>
</comment>
<protein>
    <submittedName>
        <fullName evidence="1">Uncharacterized protein</fullName>
    </submittedName>
</protein>
<dbReference type="AlphaFoldDB" id="A0AA40FKM8"/>
<sequence length="64" mass="7462">MLIRRGTCWLKASQYAVKLRAQMETDNEVTKVDETRYIVVTLLSSSQDQCRSARWYISSVCGEW</sequence>
<accession>A0AA40FKM8</accession>
<name>A0AA40FKM8_9HYME</name>